<proteinExistence type="predicted"/>
<reference evidence="1" key="1">
    <citation type="submission" date="2021-05" db="EMBL/GenBank/DDBJ databases">
        <authorList>
            <person name="Pan Q."/>
            <person name="Jouanno E."/>
            <person name="Zahm M."/>
            <person name="Klopp C."/>
            <person name="Cabau C."/>
            <person name="Louis A."/>
            <person name="Berthelot C."/>
            <person name="Parey E."/>
            <person name="Roest Crollius H."/>
            <person name="Montfort J."/>
            <person name="Robinson-Rechavi M."/>
            <person name="Bouchez O."/>
            <person name="Lampietro C."/>
            <person name="Lopez Roques C."/>
            <person name="Donnadieu C."/>
            <person name="Postlethwait J."/>
            <person name="Bobe J."/>
            <person name="Dillon D."/>
            <person name="Chandos A."/>
            <person name="von Hippel F."/>
            <person name="Guiguen Y."/>
        </authorList>
    </citation>
    <scope>NUCLEOTIDE SEQUENCE</scope>
    <source>
        <strain evidence="1">YG-Jan2019</strain>
    </source>
</reference>
<gene>
    <name evidence="1" type="ORF">DPEC_G00247390</name>
</gene>
<evidence type="ECO:0000313" key="2">
    <source>
        <dbReference type="Proteomes" id="UP001157502"/>
    </source>
</evidence>
<dbReference type="EMBL" id="CM055748">
    <property type="protein sequence ID" value="KAJ7995707.1"/>
    <property type="molecule type" value="Genomic_DNA"/>
</dbReference>
<comment type="caution">
    <text evidence="1">The sequence shown here is derived from an EMBL/GenBank/DDBJ whole genome shotgun (WGS) entry which is preliminary data.</text>
</comment>
<organism evidence="1 2">
    <name type="scientific">Dallia pectoralis</name>
    <name type="common">Alaska blackfish</name>
    <dbReference type="NCBI Taxonomy" id="75939"/>
    <lineage>
        <taxon>Eukaryota</taxon>
        <taxon>Metazoa</taxon>
        <taxon>Chordata</taxon>
        <taxon>Craniata</taxon>
        <taxon>Vertebrata</taxon>
        <taxon>Euteleostomi</taxon>
        <taxon>Actinopterygii</taxon>
        <taxon>Neopterygii</taxon>
        <taxon>Teleostei</taxon>
        <taxon>Protacanthopterygii</taxon>
        <taxon>Esociformes</taxon>
        <taxon>Umbridae</taxon>
        <taxon>Dallia</taxon>
    </lineage>
</organism>
<keyword evidence="2" id="KW-1185">Reference proteome</keyword>
<sequence>MKVIWINLHRLVGMGRTLVSLLLCPALCMGVVSLTISHTSWVRFHPGRRITLPCTETTPTGMVQYWHTPFGRVQNSSFHFNQEDVVAMQQDGSLQIPSTSHQHHGLYYCLHLVGKHATLTPYMLITSGQRDHGYKPRRVVRSVLTGQAERDVPVSDLVFKSAVAASVVVTFLVGFSFGALSRTLLDRCINWVRSLGHRRRYHGETVRMVFRKDPKGDSASLTVVTMENTNSSPPAKPKRSFRGKQYNGNTVYLEGCDQEREVKERERRDCKERSEREYDEEGHRYGHLPDPDPVDNCKPRPKQRSLSLTRLNAIMAAATASPLDPKSPQKHDPEQEDKDTPSPTDHQQRAVFQLGI</sequence>
<accession>A0ACC2FWH0</accession>
<name>A0ACC2FWH0_DALPE</name>
<dbReference type="Proteomes" id="UP001157502">
    <property type="component" value="Chromosome 21"/>
</dbReference>
<evidence type="ECO:0000313" key="1">
    <source>
        <dbReference type="EMBL" id="KAJ7995707.1"/>
    </source>
</evidence>
<protein>
    <submittedName>
        <fullName evidence="1">Uncharacterized protein</fullName>
    </submittedName>
</protein>